<dbReference type="STRING" id="9238.A0A093P3C8"/>
<protein>
    <submittedName>
        <fullName evidence="1">Nipped-B-like</fullName>
    </submittedName>
</protein>
<proteinExistence type="predicted"/>
<organism evidence="1 2">
    <name type="scientific">Pygoscelis adeliae</name>
    <name type="common">Adelie penguin</name>
    <dbReference type="NCBI Taxonomy" id="9238"/>
    <lineage>
        <taxon>Eukaryota</taxon>
        <taxon>Metazoa</taxon>
        <taxon>Chordata</taxon>
        <taxon>Craniata</taxon>
        <taxon>Vertebrata</taxon>
        <taxon>Euteleostomi</taxon>
        <taxon>Archelosauria</taxon>
        <taxon>Archosauria</taxon>
        <taxon>Dinosauria</taxon>
        <taxon>Saurischia</taxon>
        <taxon>Theropoda</taxon>
        <taxon>Coelurosauria</taxon>
        <taxon>Aves</taxon>
        <taxon>Neognathae</taxon>
        <taxon>Neoaves</taxon>
        <taxon>Aequornithes</taxon>
        <taxon>Sphenisciformes</taxon>
        <taxon>Spheniscidae</taxon>
        <taxon>Pygoscelis</taxon>
    </lineage>
</organism>
<dbReference type="Proteomes" id="UP000054081">
    <property type="component" value="Unassembled WGS sequence"/>
</dbReference>
<dbReference type="GO" id="GO:0061775">
    <property type="term" value="F:cohesin loader activity"/>
    <property type="evidence" value="ECO:0007669"/>
    <property type="project" value="InterPro"/>
</dbReference>
<dbReference type="PANTHER" id="PTHR21704:SF18">
    <property type="entry name" value="NIPPED-B-LIKE PROTEIN"/>
    <property type="match status" value="1"/>
</dbReference>
<accession>A0A093P3C8</accession>
<dbReference type="GO" id="GO:0048703">
    <property type="term" value="P:embryonic viscerocranium morphogenesis"/>
    <property type="evidence" value="ECO:0007669"/>
    <property type="project" value="TreeGrafter"/>
</dbReference>
<dbReference type="AlphaFoldDB" id="A0A093P3C8"/>
<dbReference type="EMBL" id="KL225321">
    <property type="protein sequence ID" value="KFW70921.1"/>
    <property type="molecule type" value="Genomic_DNA"/>
</dbReference>
<evidence type="ECO:0000313" key="2">
    <source>
        <dbReference type="Proteomes" id="UP000054081"/>
    </source>
</evidence>
<dbReference type="GO" id="GO:1990414">
    <property type="term" value="P:replication-born double-strand break repair via sister chromatid exchange"/>
    <property type="evidence" value="ECO:0007669"/>
    <property type="project" value="TreeGrafter"/>
</dbReference>
<keyword evidence="2" id="KW-1185">Reference proteome</keyword>
<name>A0A093P3C8_PYGAD</name>
<dbReference type="GO" id="GO:0090694">
    <property type="term" value="C:Scc2-Scc4 cohesin loading complex"/>
    <property type="evidence" value="ECO:0007669"/>
    <property type="project" value="TreeGrafter"/>
</dbReference>
<dbReference type="InterPro" id="IPR033031">
    <property type="entry name" value="Scc2/Nipped-B"/>
</dbReference>
<gene>
    <name evidence="1" type="ORF">AS28_11277</name>
</gene>
<dbReference type="GO" id="GO:0003007">
    <property type="term" value="P:heart morphogenesis"/>
    <property type="evidence" value="ECO:0007669"/>
    <property type="project" value="TreeGrafter"/>
</dbReference>
<dbReference type="GO" id="GO:0048565">
    <property type="term" value="P:digestive tract development"/>
    <property type="evidence" value="ECO:0007669"/>
    <property type="project" value="TreeGrafter"/>
</dbReference>
<evidence type="ECO:0000313" key="1">
    <source>
        <dbReference type="EMBL" id="KFW70921.1"/>
    </source>
</evidence>
<feature type="non-terminal residue" evidence="1">
    <location>
        <position position="204"/>
    </location>
</feature>
<dbReference type="GO" id="GO:0003682">
    <property type="term" value="F:chromatin binding"/>
    <property type="evidence" value="ECO:0007669"/>
    <property type="project" value="TreeGrafter"/>
</dbReference>
<dbReference type="GO" id="GO:0140588">
    <property type="term" value="P:chromatin looping"/>
    <property type="evidence" value="ECO:0007669"/>
    <property type="project" value="InterPro"/>
</dbReference>
<dbReference type="PANTHER" id="PTHR21704">
    <property type="entry name" value="NIPPED-B-LIKE PROTEIN DELANGIN SCC2-RELATED"/>
    <property type="match status" value="1"/>
</dbReference>
<sequence>LSELGSESAKIKAMGIMDKLSTDKTVKVLNILEKNIQDGSKLSTLLNHVSFKLRNFMTLCRIEFSSLDDACLTAINIMTSPNMPKAVYIEDVIERVIQYTKFHLQNTLYPQYDPVYRVDPHGGGVLSSKAKRAKCSTHKQRVIVMLYNKVCDIVSSLSELLEIQLLTDTTILQVSSMGITPFFVENVSELQLCAIKLVTAVSTF</sequence>
<feature type="non-terminal residue" evidence="1">
    <location>
        <position position="1"/>
    </location>
</feature>
<dbReference type="GO" id="GO:0034087">
    <property type="term" value="P:establishment of mitotic sister chromatid cohesion"/>
    <property type="evidence" value="ECO:0007669"/>
    <property type="project" value="TreeGrafter"/>
</dbReference>
<dbReference type="GO" id="GO:0007420">
    <property type="term" value="P:brain development"/>
    <property type="evidence" value="ECO:0007669"/>
    <property type="project" value="TreeGrafter"/>
</dbReference>
<reference evidence="1 2" key="1">
    <citation type="submission" date="2014-04" db="EMBL/GenBank/DDBJ databases">
        <title>Genome evolution of avian class.</title>
        <authorList>
            <person name="Zhang G."/>
            <person name="Li C."/>
        </authorList>
    </citation>
    <scope>NUCLEOTIDE SEQUENCE [LARGE SCALE GENOMIC DNA]</scope>
    <source>
        <strain evidence="1">BGI_AS28</strain>
    </source>
</reference>
<dbReference type="GO" id="GO:0071169">
    <property type="term" value="P:establishment of protein localization to chromatin"/>
    <property type="evidence" value="ECO:0007669"/>
    <property type="project" value="TreeGrafter"/>
</dbReference>
<dbReference type="GO" id="GO:0010468">
    <property type="term" value="P:regulation of gene expression"/>
    <property type="evidence" value="ECO:0007669"/>
    <property type="project" value="InterPro"/>
</dbReference>